<dbReference type="InterPro" id="IPR012794">
    <property type="entry name" value="PcaR_PcaU"/>
</dbReference>
<evidence type="ECO:0000259" key="5">
    <source>
        <dbReference type="PROSITE" id="PS51078"/>
    </source>
</evidence>
<dbReference type="AlphaFoldDB" id="A0A4P6P720"/>
<evidence type="ECO:0000313" key="6">
    <source>
        <dbReference type="EMBL" id="QBG37546.1"/>
    </source>
</evidence>
<gene>
    <name evidence="6" type="ORF">EMK97_18300</name>
</gene>
<dbReference type="SUPFAM" id="SSF55781">
    <property type="entry name" value="GAF domain-like"/>
    <property type="match status" value="1"/>
</dbReference>
<dbReference type="GO" id="GO:0003677">
    <property type="term" value="F:DNA binding"/>
    <property type="evidence" value="ECO:0007669"/>
    <property type="project" value="UniProtKB-KW"/>
</dbReference>
<dbReference type="KEGG" id="lsd:EMK97_18300"/>
<dbReference type="PANTHER" id="PTHR30136">
    <property type="entry name" value="HELIX-TURN-HELIX TRANSCRIPTIONAL REGULATOR, ICLR FAMILY"/>
    <property type="match status" value="1"/>
</dbReference>
<reference evidence="6 7" key="1">
    <citation type="submission" date="2018-12" db="EMBL/GenBank/DDBJ databases">
        <title>Complete genome of Litorilituus sediminis.</title>
        <authorList>
            <person name="Liu A."/>
            <person name="Rong J."/>
        </authorList>
    </citation>
    <scope>NUCLEOTIDE SEQUENCE [LARGE SCALE GENOMIC DNA]</scope>
    <source>
        <strain evidence="6 7">JCM 17549</strain>
    </source>
</reference>
<dbReference type="NCBIfam" id="TIGR02431">
    <property type="entry name" value="pcaR_pcaU"/>
    <property type="match status" value="1"/>
</dbReference>
<dbReference type="InterPro" id="IPR036388">
    <property type="entry name" value="WH-like_DNA-bd_sf"/>
</dbReference>
<dbReference type="EMBL" id="CP034759">
    <property type="protein sequence ID" value="QBG37546.1"/>
    <property type="molecule type" value="Genomic_DNA"/>
</dbReference>
<keyword evidence="2" id="KW-0238">DNA-binding</keyword>
<feature type="domain" description="HTH iclR-type" evidence="4">
    <location>
        <begin position="13"/>
        <end position="73"/>
    </location>
</feature>
<keyword evidence="3" id="KW-0804">Transcription</keyword>
<dbReference type="PROSITE" id="PS51078">
    <property type="entry name" value="ICLR_ED"/>
    <property type="match status" value="1"/>
</dbReference>
<dbReference type="Gene3D" id="1.10.10.10">
    <property type="entry name" value="Winged helix-like DNA-binding domain superfamily/Winged helix DNA-binding domain"/>
    <property type="match status" value="1"/>
</dbReference>
<evidence type="ECO:0000256" key="1">
    <source>
        <dbReference type="ARBA" id="ARBA00023015"/>
    </source>
</evidence>
<proteinExistence type="predicted"/>
<dbReference type="OrthoDB" id="9807558at2"/>
<evidence type="ECO:0000256" key="2">
    <source>
        <dbReference type="ARBA" id="ARBA00023125"/>
    </source>
</evidence>
<dbReference type="Pfam" id="PF01614">
    <property type="entry name" value="IclR_C"/>
    <property type="match status" value="1"/>
</dbReference>
<evidence type="ECO:0000313" key="7">
    <source>
        <dbReference type="Proteomes" id="UP000290244"/>
    </source>
</evidence>
<keyword evidence="1" id="KW-0805">Transcription regulation</keyword>
<dbReference type="Gene3D" id="3.30.450.40">
    <property type="match status" value="1"/>
</dbReference>
<dbReference type="InterPro" id="IPR005471">
    <property type="entry name" value="Tscrpt_reg_IclR_N"/>
</dbReference>
<dbReference type="SUPFAM" id="SSF46785">
    <property type="entry name" value="Winged helix' DNA-binding domain"/>
    <property type="match status" value="1"/>
</dbReference>
<dbReference type="PANTHER" id="PTHR30136:SF34">
    <property type="entry name" value="TRANSCRIPTIONAL REGULATOR"/>
    <property type="match status" value="1"/>
</dbReference>
<dbReference type="GO" id="GO:0003700">
    <property type="term" value="F:DNA-binding transcription factor activity"/>
    <property type="evidence" value="ECO:0007669"/>
    <property type="project" value="TreeGrafter"/>
</dbReference>
<dbReference type="InterPro" id="IPR029016">
    <property type="entry name" value="GAF-like_dom_sf"/>
</dbReference>
<sequence>MTSEQQIKPTEIVQSLVKGLKVIQAFNQQRSMMTLSEVASVTGYTRAATRRFLLTLVNEGYARQEGKQFALTAKILDLGFSYLSTVDIWHHAKPIMESLVEQLNESCSAAVLDGQDVVYVARVATTKRIMSITLNVGTRLPAISTSMGRMLLASLSETALDEFLNKCDLVKHTQYTLVDKVELKADIAKVREQGYSMVEQEFELGLTSISVPVHNSEGEVIAALNVSTHMSQTARKQILEVILPALKQGVRTIEQLR</sequence>
<dbReference type="GO" id="GO:0045892">
    <property type="term" value="P:negative regulation of DNA-templated transcription"/>
    <property type="evidence" value="ECO:0007669"/>
    <property type="project" value="TreeGrafter"/>
</dbReference>
<name>A0A4P6P720_9GAMM</name>
<dbReference type="GO" id="GO:0046278">
    <property type="term" value="P:3,4-dihydroxybenzoate metabolic process"/>
    <property type="evidence" value="ECO:0007669"/>
    <property type="project" value="InterPro"/>
</dbReference>
<dbReference type="GO" id="GO:0045893">
    <property type="term" value="P:positive regulation of DNA-templated transcription"/>
    <property type="evidence" value="ECO:0007669"/>
    <property type="project" value="InterPro"/>
</dbReference>
<dbReference type="PROSITE" id="PS51077">
    <property type="entry name" value="HTH_ICLR"/>
    <property type="match status" value="1"/>
</dbReference>
<accession>A0A4P6P720</accession>
<dbReference type="InterPro" id="IPR014757">
    <property type="entry name" value="Tscrpt_reg_IclR_C"/>
</dbReference>
<dbReference type="InterPro" id="IPR050707">
    <property type="entry name" value="HTH_MetabolicPath_Reg"/>
</dbReference>
<dbReference type="InterPro" id="IPR036390">
    <property type="entry name" value="WH_DNA-bd_sf"/>
</dbReference>
<evidence type="ECO:0000256" key="3">
    <source>
        <dbReference type="ARBA" id="ARBA00023163"/>
    </source>
</evidence>
<dbReference type="Proteomes" id="UP000290244">
    <property type="component" value="Chromosome"/>
</dbReference>
<dbReference type="RefSeq" id="WP_130604207.1">
    <property type="nucleotide sequence ID" value="NZ_CP034759.1"/>
</dbReference>
<dbReference type="SMART" id="SM00346">
    <property type="entry name" value="HTH_ICLR"/>
    <property type="match status" value="1"/>
</dbReference>
<keyword evidence="7" id="KW-1185">Reference proteome</keyword>
<protein>
    <submittedName>
        <fullName evidence="6">IclR family transcriptional regulator</fullName>
    </submittedName>
</protein>
<feature type="domain" description="IclR-ED" evidence="5">
    <location>
        <begin position="74"/>
        <end position="257"/>
    </location>
</feature>
<dbReference type="Pfam" id="PF09339">
    <property type="entry name" value="HTH_IclR"/>
    <property type="match status" value="1"/>
</dbReference>
<evidence type="ECO:0000259" key="4">
    <source>
        <dbReference type="PROSITE" id="PS51077"/>
    </source>
</evidence>
<organism evidence="6 7">
    <name type="scientific">Litorilituus sediminis</name>
    <dbReference type="NCBI Taxonomy" id="718192"/>
    <lineage>
        <taxon>Bacteria</taxon>
        <taxon>Pseudomonadati</taxon>
        <taxon>Pseudomonadota</taxon>
        <taxon>Gammaproteobacteria</taxon>
        <taxon>Alteromonadales</taxon>
        <taxon>Colwelliaceae</taxon>
        <taxon>Litorilituus</taxon>
    </lineage>
</organism>